<dbReference type="InterPro" id="IPR013083">
    <property type="entry name" value="Znf_RING/FYVE/PHD"/>
</dbReference>
<keyword evidence="2" id="KW-0808">Transferase</keyword>
<dbReference type="Pfam" id="PF12906">
    <property type="entry name" value="RINGv"/>
    <property type="match status" value="1"/>
</dbReference>
<dbReference type="SUPFAM" id="SSF57850">
    <property type="entry name" value="RING/U-box"/>
    <property type="match status" value="1"/>
</dbReference>
<dbReference type="eggNOG" id="KOG1609">
    <property type="taxonomic scope" value="Eukaryota"/>
</dbReference>
<evidence type="ECO:0000256" key="2">
    <source>
        <dbReference type="ARBA" id="ARBA00022679"/>
    </source>
</evidence>
<accession>T1HWC7</accession>
<evidence type="ECO:0000256" key="4">
    <source>
        <dbReference type="ARBA" id="ARBA00022723"/>
    </source>
</evidence>
<comment type="subcellular location">
    <subcellularLocation>
        <location evidence="1">Membrane</location>
        <topology evidence="1">Multi-pass membrane protein</topology>
    </subcellularLocation>
</comment>
<evidence type="ECO:0000256" key="3">
    <source>
        <dbReference type="ARBA" id="ARBA00022692"/>
    </source>
</evidence>
<dbReference type="Gene3D" id="3.30.40.10">
    <property type="entry name" value="Zinc/RING finger domain, C3HC4 (zinc finger)"/>
    <property type="match status" value="1"/>
</dbReference>
<keyword evidence="11" id="KW-1185">Reference proteome</keyword>
<sequence length="203" mass="23207">MISPTIDVLELQMKAIRGQSLVVGIQETKDELVSEREEILEVNVEGVNKWLHSNIYAPGRCRICAKSENQKNVIGNIAVATCRICYDEVSEQDLIKPCKCTGSIANVHKECLDMWIDRKCIPTCEICHASYPPTVNYKWWKVWNHPWITFATTKESLYLYLSAFINLARAGIILGSDSTIKIQNQFRKTFDEKIKRPDLIMVA</sequence>
<dbReference type="GO" id="GO:0008270">
    <property type="term" value="F:zinc ion binding"/>
    <property type="evidence" value="ECO:0007669"/>
    <property type="project" value="UniProtKB-KW"/>
</dbReference>
<evidence type="ECO:0000313" key="10">
    <source>
        <dbReference type="EnsemblMetazoa" id="RPRC008347-PA"/>
    </source>
</evidence>
<dbReference type="InterPro" id="IPR011016">
    <property type="entry name" value="Znf_RING-CH"/>
</dbReference>
<dbReference type="GO" id="GO:0016020">
    <property type="term" value="C:membrane"/>
    <property type="evidence" value="ECO:0007669"/>
    <property type="project" value="UniProtKB-SubCell"/>
</dbReference>
<dbReference type="EnsemblMetazoa" id="RPRC008347-RA">
    <property type="protein sequence ID" value="RPRC008347-PA"/>
    <property type="gene ID" value="RPRC008347"/>
</dbReference>
<keyword evidence="6" id="KW-0833">Ubl conjugation pathway</keyword>
<dbReference type="EMBL" id="ACPB03018119">
    <property type="status" value="NOT_ANNOTATED_CDS"/>
    <property type="molecule type" value="Genomic_DNA"/>
</dbReference>
<name>T1HWC7_RHOPR</name>
<keyword evidence="5" id="KW-0863">Zinc-finger</keyword>
<keyword evidence="8" id="KW-1133">Transmembrane helix</keyword>
<organism evidence="10 11">
    <name type="scientific">Rhodnius prolixus</name>
    <name type="common">Triatomid bug</name>
    <dbReference type="NCBI Taxonomy" id="13249"/>
    <lineage>
        <taxon>Eukaryota</taxon>
        <taxon>Metazoa</taxon>
        <taxon>Ecdysozoa</taxon>
        <taxon>Arthropoda</taxon>
        <taxon>Hexapoda</taxon>
        <taxon>Insecta</taxon>
        <taxon>Pterygota</taxon>
        <taxon>Neoptera</taxon>
        <taxon>Paraneoptera</taxon>
        <taxon>Hemiptera</taxon>
        <taxon>Heteroptera</taxon>
        <taxon>Panheteroptera</taxon>
        <taxon>Cimicomorpha</taxon>
        <taxon>Reduviidae</taxon>
        <taxon>Triatominae</taxon>
        <taxon>Rhodnius</taxon>
    </lineage>
</organism>
<dbReference type="STRING" id="13249.T1HWC7"/>
<dbReference type="PANTHER" id="PTHR46065">
    <property type="entry name" value="E3 UBIQUITIN-PROTEIN LIGASE MARCH 2/3 FAMILY MEMBER"/>
    <property type="match status" value="1"/>
</dbReference>
<keyword evidence="7" id="KW-0862">Zinc</keyword>
<dbReference type="PROSITE" id="PS51292">
    <property type="entry name" value="ZF_RING_CH"/>
    <property type="match status" value="1"/>
</dbReference>
<dbReference type="SMART" id="SM00744">
    <property type="entry name" value="RINGv"/>
    <property type="match status" value="1"/>
</dbReference>
<evidence type="ECO:0000313" key="11">
    <source>
        <dbReference type="Proteomes" id="UP000015103"/>
    </source>
</evidence>
<dbReference type="VEuPathDB" id="VectorBase:RPRC008347"/>
<keyword evidence="9" id="KW-0472">Membrane</keyword>
<keyword evidence="3" id="KW-0812">Transmembrane</keyword>
<evidence type="ECO:0000256" key="1">
    <source>
        <dbReference type="ARBA" id="ARBA00004141"/>
    </source>
</evidence>
<dbReference type="Proteomes" id="UP000015103">
    <property type="component" value="Unassembled WGS sequence"/>
</dbReference>
<reference evidence="10" key="1">
    <citation type="submission" date="2015-05" db="UniProtKB">
        <authorList>
            <consortium name="EnsemblMetazoa"/>
        </authorList>
    </citation>
    <scope>IDENTIFICATION</scope>
</reference>
<evidence type="ECO:0000256" key="7">
    <source>
        <dbReference type="ARBA" id="ARBA00022833"/>
    </source>
</evidence>
<dbReference type="PANTHER" id="PTHR46065:SF3">
    <property type="entry name" value="FI20425P1"/>
    <property type="match status" value="1"/>
</dbReference>
<dbReference type="CDD" id="cd16495">
    <property type="entry name" value="RING_CH-C4HC3_MARCH"/>
    <property type="match status" value="1"/>
</dbReference>
<dbReference type="AlphaFoldDB" id="T1HWC7"/>
<dbReference type="GO" id="GO:0016740">
    <property type="term" value="F:transferase activity"/>
    <property type="evidence" value="ECO:0007669"/>
    <property type="project" value="UniProtKB-KW"/>
</dbReference>
<keyword evidence="4" id="KW-0479">Metal-binding</keyword>
<evidence type="ECO:0000256" key="5">
    <source>
        <dbReference type="ARBA" id="ARBA00022771"/>
    </source>
</evidence>
<protein>
    <submittedName>
        <fullName evidence="10">RING-CH-type domain-containing protein</fullName>
    </submittedName>
</protein>
<evidence type="ECO:0000256" key="8">
    <source>
        <dbReference type="ARBA" id="ARBA00022989"/>
    </source>
</evidence>
<evidence type="ECO:0000256" key="6">
    <source>
        <dbReference type="ARBA" id="ARBA00022786"/>
    </source>
</evidence>
<evidence type="ECO:0000256" key="9">
    <source>
        <dbReference type="ARBA" id="ARBA00023136"/>
    </source>
</evidence>
<dbReference type="HOGENOM" id="CLU_1350393_0_0_1"/>
<proteinExistence type="predicted"/>
<dbReference type="InParanoid" id="T1HWC7"/>